<accession>A0A0C3EX36</accession>
<evidence type="ECO:0000313" key="2">
    <source>
        <dbReference type="Proteomes" id="UP000054166"/>
    </source>
</evidence>
<gene>
    <name evidence="1" type="ORF">PILCRDRAFT_626400</name>
</gene>
<dbReference type="InParanoid" id="A0A0C3EX36"/>
<sequence>MPRLFLTHMPLTSAHRVTDHIKSPITFAAYPQVTQLIMTTLEELLAREADIQNTKAKLSLQIQELDDLLPNVRIRIAEIRNVNRHAVTYNIPNETLSAIFEAGLSDLVDRPINSLSFEPSATIPFEFQVSAISRRWRNVALSTPRLWTRLHINVLKSTEDDLIDLYLFRSKTCLLDIVSKNQLLLYSGVDPYADITARFQQHLERLLPHVTRWRKLVIMHYAEPTTLSPLAHLHVPALETIMVHSQSYFGNQHSNIMDMFSGGAPRLSSVELQGTYFWLPRDTITSLKLDVCSFPLSEAQFRRFMLPMRSLMHLCLHSTICIEPIIGQPSIQLPSLLSLELHLVYMSVGALRLFDLPAVETLTVHGITHNMIEAFSQHHVLYPTLQSLTVITQHRTSKQCAPATKTPDFISLFPGVREVVFQGADSTAVLHALQDGQSADVLLWAELSKITIRPASQTTIAVKRQIWTYITKLVTSRFRRGHPISQIELSETILERCTPKQRQRLEEQVTLVECQRDVVGQD</sequence>
<proteinExistence type="predicted"/>
<keyword evidence="2" id="KW-1185">Reference proteome</keyword>
<evidence type="ECO:0000313" key="1">
    <source>
        <dbReference type="EMBL" id="KIM77080.1"/>
    </source>
</evidence>
<protein>
    <submittedName>
        <fullName evidence="1">Uncharacterized protein</fullName>
    </submittedName>
</protein>
<dbReference type="OrthoDB" id="3051094at2759"/>
<dbReference type="Proteomes" id="UP000054166">
    <property type="component" value="Unassembled WGS sequence"/>
</dbReference>
<dbReference type="EMBL" id="KN833028">
    <property type="protein sequence ID" value="KIM77080.1"/>
    <property type="molecule type" value="Genomic_DNA"/>
</dbReference>
<reference evidence="2" key="2">
    <citation type="submission" date="2015-01" db="EMBL/GenBank/DDBJ databases">
        <title>Evolutionary Origins and Diversification of the Mycorrhizal Mutualists.</title>
        <authorList>
            <consortium name="DOE Joint Genome Institute"/>
            <consortium name="Mycorrhizal Genomics Consortium"/>
            <person name="Kohler A."/>
            <person name="Kuo A."/>
            <person name="Nagy L.G."/>
            <person name="Floudas D."/>
            <person name="Copeland A."/>
            <person name="Barry K.W."/>
            <person name="Cichocki N."/>
            <person name="Veneault-Fourrey C."/>
            <person name="LaButti K."/>
            <person name="Lindquist E.A."/>
            <person name="Lipzen A."/>
            <person name="Lundell T."/>
            <person name="Morin E."/>
            <person name="Murat C."/>
            <person name="Riley R."/>
            <person name="Ohm R."/>
            <person name="Sun H."/>
            <person name="Tunlid A."/>
            <person name="Henrissat B."/>
            <person name="Grigoriev I.V."/>
            <person name="Hibbett D.S."/>
            <person name="Martin F."/>
        </authorList>
    </citation>
    <scope>NUCLEOTIDE SEQUENCE [LARGE SCALE GENOMIC DNA]</scope>
    <source>
        <strain evidence="2">F 1598</strain>
    </source>
</reference>
<organism evidence="1 2">
    <name type="scientific">Piloderma croceum (strain F 1598)</name>
    <dbReference type="NCBI Taxonomy" id="765440"/>
    <lineage>
        <taxon>Eukaryota</taxon>
        <taxon>Fungi</taxon>
        <taxon>Dikarya</taxon>
        <taxon>Basidiomycota</taxon>
        <taxon>Agaricomycotina</taxon>
        <taxon>Agaricomycetes</taxon>
        <taxon>Agaricomycetidae</taxon>
        <taxon>Atheliales</taxon>
        <taxon>Atheliaceae</taxon>
        <taxon>Piloderma</taxon>
    </lineage>
</organism>
<name>A0A0C3EX36_PILCF</name>
<dbReference type="STRING" id="765440.A0A0C3EX36"/>
<reference evidence="1 2" key="1">
    <citation type="submission" date="2014-04" db="EMBL/GenBank/DDBJ databases">
        <authorList>
            <consortium name="DOE Joint Genome Institute"/>
            <person name="Kuo A."/>
            <person name="Tarkka M."/>
            <person name="Buscot F."/>
            <person name="Kohler A."/>
            <person name="Nagy L.G."/>
            <person name="Floudas D."/>
            <person name="Copeland A."/>
            <person name="Barry K.W."/>
            <person name="Cichocki N."/>
            <person name="Veneault-Fourrey C."/>
            <person name="LaButti K."/>
            <person name="Lindquist E.A."/>
            <person name="Lipzen A."/>
            <person name="Lundell T."/>
            <person name="Morin E."/>
            <person name="Murat C."/>
            <person name="Sun H."/>
            <person name="Tunlid A."/>
            <person name="Henrissat B."/>
            <person name="Grigoriev I.V."/>
            <person name="Hibbett D.S."/>
            <person name="Martin F."/>
            <person name="Nordberg H.P."/>
            <person name="Cantor M.N."/>
            <person name="Hua S.X."/>
        </authorList>
    </citation>
    <scope>NUCLEOTIDE SEQUENCE [LARGE SCALE GENOMIC DNA]</scope>
    <source>
        <strain evidence="1 2">F 1598</strain>
    </source>
</reference>
<dbReference type="HOGENOM" id="CLU_020999_3_3_1"/>
<dbReference type="AlphaFoldDB" id="A0A0C3EX36"/>